<organism evidence="1 2">
    <name type="scientific">Rhizobium redzepovicii</name>
    <dbReference type="NCBI Taxonomy" id="2867518"/>
    <lineage>
        <taxon>Bacteria</taxon>
        <taxon>Pseudomonadati</taxon>
        <taxon>Pseudomonadota</taxon>
        <taxon>Alphaproteobacteria</taxon>
        <taxon>Hyphomicrobiales</taxon>
        <taxon>Rhizobiaceae</taxon>
        <taxon>Rhizobium/Agrobacterium group</taxon>
        <taxon>Rhizobium</taxon>
    </lineage>
</organism>
<sequence length="234" mass="26333">MLEVDGFSWILFLWSNVQDHFNSEKLPVRLDKIAHANITWNTSSLRAMIDARVKFFSSNAFGFEGLIDPGLAKDQIFDELVSLSVSSPRELIKLLDIIVREHDARPGEKPLYLDQTSIDLGQDKYAKETIGTWFKEKPLQQVLRLGKTSFVNRDVQTIFKITDQGARVRINVWEDAGLVRQSGTAPSELGGKPVNRYVVAAARVERIILRELDTAVGAGAEDDDSEQMNLEDQT</sequence>
<gene>
    <name evidence="1" type="ORF">RJJ37_23035</name>
</gene>
<evidence type="ECO:0000313" key="2">
    <source>
        <dbReference type="Proteomes" id="UP001269402"/>
    </source>
</evidence>
<dbReference type="EMBL" id="JAVLSH010000011">
    <property type="protein sequence ID" value="MDR9762482.1"/>
    <property type="molecule type" value="Genomic_DNA"/>
</dbReference>
<dbReference type="RefSeq" id="WP_310808269.1">
    <property type="nucleotide sequence ID" value="NZ_JAVLSH010000011.1"/>
</dbReference>
<accession>A0AAW8P600</accession>
<dbReference type="AlphaFoldDB" id="A0AAW8P600"/>
<dbReference type="Proteomes" id="UP001269402">
    <property type="component" value="Unassembled WGS sequence"/>
</dbReference>
<reference evidence="2" key="1">
    <citation type="submission" date="2023-07" db="EMBL/GenBank/DDBJ databases">
        <title>Genomic characterization of faba bean (Vicia faba) microsymbionts in Mexican soils.</title>
        <authorList>
            <person name="Rivera Orduna F.N."/>
            <person name="Guevara-Luna J."/>
            <person name="Yan J."/>
            <person name="Arroyo-Herrera I."/>
            <person name="Li Y."/>
            <person name="Vasquez-Murrieta M.S."/>
            <person name="Wang E.T."/>
        </authorList>
    </citation>
    <scope>NUCLEOTIDE SEQUENCE [LARGE SCALE GENOMIC DNA]</scope>
    <source>
        <strain evidence="2">CH6</strain>
    </source>
</reference>
<proteinExistence type="predicted"/>
<evidence type="ECO:0000313" key="1">
    <source>
        <dbReference type="EMBL" id="MDR9762482.1"/>
    </source>
</evidence>
<protein>
    <submittedName>
        <fullName evidence="1">Uncharacterized protein</fullName>
    </submittedName>
</protein>
<name>A0AAW8P600_9HYPH</name>
<keyword evidence="2" id="KW-1185">Reference proteome</keyword>
<comment type="caution">
    <text evidence="1">The sequence shown here is derived from an EMBL/GenBank/DDBJ whole genome shotgun (WGS) entry which is preliminary data.</text>
</comment>